<dbReference type="EMBL" id="AEAH01001326">
    <property type="protein sequence ID" value="EGH32809.1"/>
    <property type="molecule type" value="Genomic_DNA"/>
</dbReference>
<feature type="signal peptide" evidence="1">
    <location>
        <begin position="1"/>
        <end position="30"/>
    </location>
</feature>
<proteinExistence type="predicted"/>
<dbReference type="AlphaFoldDB" id="F3FRG7"/>
<evidence type="ECO:0000256" key="1">
    <source>
        <dbReference type="SAM" id="SignalP"/>
    </source>
</evidence>
<dbReference type="Proteomes" id="UP000004471">
    <property type="component" value="Unassembled WGS sequence"/>
</dbReference>
<evidence type="ECO:0000313" key="3">
    <source>
        <dbReference type="Proteomes" id="UP000004471"/>
    </source>
</evidence>
<accession>F3FRG7</accession>
<gene>
    <name evidence="2" type="ORF">PSYJA_29141</name>
</gene>
<protein>
    <submittedName>
        <fullName evidence="2">Uncharacterized protein</fullName>
    </submittedName>
</protein>
<dbReference type="HOGENOM" id="CLU_2728386_0_0_6"/>
<reference evidence="2 3" key="1">
    <citation type="journal article" date="2011" name="PLoS Pathog.">
        <title>Dynamic evolution of pathogenicity revealed by sequencing and comparative genomics of 19 Pseudomonas syringae isolates.</title>
        <authorList>
            <person name="Baltrus D.A."/>
            <person name="Nishimura M.T."/>
            <person name="Romanchuk A."/>
            <person name="Chang J.H."/>
            <person name="Mukhtar M.S."/>
            <person name="Cherkis K."/>
            <person name="Roach J."/>
            <person name="Grant S.R."/>
            <person name="Jones C.D."/>
            <person name="Dangl J.L."/>
        </authorList>
    </citation>
    <scope>NUCLEOTIDE SEQUENCE [LARGE SCALE GENOMIC DNA]</scope>
    <source>
        <strain evidence="3">M301072PT</strain>
    </source>
</reference>
<sequence length="72" mass="7288">MMIKRTSTMRRAAFLTIAFMSTLTAQTALAEIPGINASSSGSVIGDDVLYSVGGGNAVTMGTAGNMDSISIG</sequence>
<comment type="caution">
    <text evidence="2">The sequence shown here is derived from an EMBL/GenBank/DDBJ whole genome shotgun (WGS) entry which is preliminary data.</text>
</comment>
<keyword evidence="1" id="KW-0732">Signal</keyword>
<feature type="non-terminal residue" evidence="2">
    <location>
        <position position="72"/>
    </location>
</feature>
<organism evidence="2 3">
    <name type="scientific">Pseudomonas syringae pv. japonica str. M301072</name>
    <dbReference type="NCBI Taxonomy" id="629262"/>
    <lineage>
        <taxon>Bacteria</taxon>
        <taxon>Pseudomonadati</taxon>
        <taxon>Pseudomonadota</taxon>
        <taxon>Gammaproteobacteria</taxon>
        <taxon>Pseudomonadales</taxon>
        <taxon>Pseudomonadaceae</taxon>
        <taxon>Pseudomonas</taxon>
        <taxon>Pseudomonas syringae</taxon>
    </lineage>
</organism>
<feature type="chain" id="PRO_5003298405" evidence="1">
    <location>
        <begin position="31"/>
        <end position="72"/>
    </location>
</feature>
<evidence type="ECO:0000313" key="2">
    <source>
        <dbReference type="EMBL" id="EGH32809.1"/>
    </source>
</evidence>
<name>F3FRG7_PSESX</name>